<dbReference type="Pfam" id="PF06030">
    <property type="entry name" value="WxLIP_PGBD"/>
    <property type="match status" value="1"/>
</dbReference>
<dbReference type="RefSeq" id="WP_208930048.1">
    <property type="nucleotide sequence ID" value="NZ_CP013655.1"/>
</dbReference>
<feature type="signal peptide" evidence="2">
    <location>
        <begin position="1"/>
        <end position="27"/>
    </location>
</feature>
<dbReference type="InterPro" id="IPR021759">
    <property type="entry name" value="WxLIP_HBD"/>
</dbReference>
<proteinExistence type="predicted"/>
<keyword evidence="1" id="KW-0472">Membrane</keyword>
<keyword evidence="6" id="KW-1185">Reference proteome</keyword>
<evidence type="ECO:0000259" key="3">
    <source>
        <dbReference type="Pfam" id="PF06030"/>
    </source>
</evidence>
<dbReference type="EMBL" id="CP013655">
    <property type="protein sequence ID" value="ALS36830.1"/>
    <property type="molecule type" value="Genomic_DNA"/>
</dbReference>
<evidence type="ECO:0000259" key="4">
    <source>
        <dbReference type="Pfam" id="PF11797"/>
    </source>
</evidence>
<gene>
    <name evidence="5" type="ORF">ATZ35_06570</name>
</gene>
<evidence type="ECO:0000256" key="1">
    <source>
        <dbReference type="SAM" id="Phobius"/>
    </source>
</evidence>
<keyword evidence="2" id="KW-0732">Signal</keyword>
<dbReference type="InterPro" id="IPR010317">
    <property type="entry name" value="WxLIP_PGBD"/>
</dbReference>
<dbReference type="KEGG" id="erx:ATZ35_06570"/>
<reference evidence="6" key="1">
    <citation type="submission" date="2015-12" db="EMBL/GenBank/DDBJ databases">
        <authorList>
            <person name="Lauer A."/>
            <person name="Humrighouse B."/>
            <person name="Loparev V."/>
            <person name="Shewmaker P.L."/>
            <person name="Whitney A.M."/>
            <person name="McLaughlin R.W."/>
        </authorList>
    </citation>
    <scope>NUCLEOTIDE SEQUENCE [LARGE SCALE GENOMIC DNA]</scope>
    <source>
        <strain evidence="6">LMG 26678</strain>
    </source>
</reference>
<accession>A0A0U2IU53</accession>
<dbReference type="AlphaFoldDB" id="A0A0U2IU53"/>
<evidence type="ECO:0000313" key="5">
    <source>
        <dbReference type="EMBL" id="ALS36830.1"/>
    </source>
</evidence>
<keyword evidence="1" id="KW-0812">Transmembrane</keyword>
<protein>
    <submittedName>
        <fullName evidence="5">Uncharacterized protein</fullName>
    </submittedName>
</protein>
<dbReference type="Pfam" id="PF11797">
    <property type="entry name" value="WxLIP_HBD"/>
    <property type="match status" value="1"/>
</dbReference>
<organism evidence="5 6">
    <name type="scientific">Enterococcus rotai</name>
    <dbReference type="NCBI Taxonomy" id="118060"/>
    <lineage>
        <taxon>Bacteria</taxon>
        <taxon>Bacillati</taxon>
        <taxon>Bacillota</taxon>
        <taxon>Bacilli</taxon>
        <taxon>Lactobacillales</taxon>
        <taxon>Enterococcaceae</taxon>
        <taxon>Enterococcus</taxon>
    </lineage>
</organism>
<feature type="transmembrane region" description="Helical" evidence="1">
    <location>
        <begin position="309"/>
        <end position="331"/>
    </location>
</feature>
<feature type="chain" id="PRO_5006830720" evidence="2">
    <location>
        <begin position="28"/>
        <end position="354"/>
    </location>
</feature>
<dbReference type="Proteomes" id="UP000067523">
    <property type="component" value="Chromosome"/>
</dbReference>
<evidence type="ECO:0000313" key="6">
    <source>
        <dbReference type="Proteomes" id="UP000067523"/>
    </source>
</evidence>
<sequence length="354" mass="40103">MKKKIRLLCFVIVYLFANSIGGQIALAASEDDNLGYVVSLVQPKSQIDPNKSYFYIQTEPGIEQDLEVRIKSTKKENVKIKISATDAFTGDSGTIEYTDKKEKLGETLQNPVSSLVKIDTPEITIGNFEEKKVMVRLTPPKEHYEGVKMGALVFKLDVGEKSSGVATEFAYRTGFLISESGDEFNNGQTLELTSAKAAIKRGKKMVLANLKNPEPKVLEDLNITAMMVRKGTDNVIKQKTVQNYSMAPNSQFDFEMDWGIENLPSGTYTLKLEAENGNKEWNLSKDFTISNKEAKEMNEQSVFKIVTPMWIKIVTVIMAFITMMSGVITIVRRKKWEKRWKKLRLKKKKKNKKK</sequence>
<feature type="domain" description="WxL Interacting Protein host binding" evidence="4">
    <location>
        <begin position="161"/>
        <end position="299"/>
    </location>
</feature>
<name>A0A0U2IU53_9ENTE</name>
<keyword evidence="1" id="KW-1133">Transmembrane helix</keyword>
<dbReference type="STRING" id="118060.ATZ35_06570"/>
<feature type="domain" description="WxL Interacting Protein peptidoglycan binding" evidence="3">
    <location>
        <begin position="36"/>
        <end position="155"/>
    </location>
</feature>
<evidence type="ECO:0000256" key="2">
    <source>
        <dbReference type="SAM" id="SignalP"/>
    </source>
</evidence>